<comment type="caution">
    <text evidence="9">The sequence shown here is derived from an EMBL/GenBank/DDBJ whole genome shotgun (WGS) entry which is preliminary data.</text>
</comment>
<comment type="function">
    <text evidence="7">A translation factor that gates the progression of the 70S ribosomal initiation complex (IC, containing tRNA(fMet) in the P-site) into the translation elongation cycle by using a mechanism sensitive to the ATP/ADP ratio. Binds to the 70S ribosome E-site where it modulates the state of the translating ribosome during subunit translocation. ATP hydrolysis probably frees it from the ribosome, which can enter the elongation phase.</text>
</comment>
<dbReference type="SMART" id="SM00382">
    <property type="entry name" value="AAA"/>
    <property type="match status" value="2"/>
</dbReference>
<dbReference type="Pfam" id="PF12848">
    <property type="entry name" value="ABC_tran_Xtn"/>
    <property type="match status" value="1"/>
</dbReference>
<feature type="binding site" evidence="7">
    <location>
        <begin position="38"/>
        <end position="45"/>
    </location>
    <ligand>
        <name>ATP</name>
        <dbReference type="ChEBI" id="CHEBI:30616"/>
        <label>1</label>
    </ligand>
</feature>
<keyword evidence="5 7" id="KW-0067">ATP-binding</keyword>
<dbReference type="SUPFAM" id="SSF52540">
    <property type="entry name" value="P-loop containing nucleoside triphosphate hydrolases"/>
    <property type="match status" value="2"/>
</dbReference>
<evidence type="ECO:0000256" key="4">
    <source>
        <dbReference type="ARBA" id="ARBA00022741"/>
    </source>
</evidence>
<dbReference type="PROSITE" id="PS00211">
    <property type="entry name" value="ABC_TRANSPORTER_1"/>
    <property type="match status" value="2"/>
</dbReference>
<comment type="subcellular location">
    <subcellularLocation>
        <location evidence="7">Cytoplasm</location>
    </subcellularLocation>
    <text evidence="7">Associates with ribosomes and polysomes.</text>
</comment>
<dbReference type="Gene3D" id="3.40.50.300">
    <property type="entry name" value="P-loop containing nucleotide triphosphate hydrolases"/>
    <property type="match status" value="2"/>
</dbReference>
<comment type="domain">
    <text evidence="7">The P-site tRNA interaction motif (PtIM domain) probably interacts with the P-site tRNA(fMet) as well as the 23S rRNA.</text>
</comment>
<keyword evidence="2 7" id="KW-0820">tRNA-binding</keyword>
<feature type="domain" description="ABC transporter" evidence="8">
    <location>
        <begin position="6"/>
        <end position="256"/>
    </location>
</feature>
<comment type="catalytic activity">
    <reaction evidence="7">
        <text>ATP + H2O = ADP + phosphate + H(+)</text>
        <dbReference type="Rhea" id="RHEA:13065"/>
        <dbReference type="ChEBI" id="CHEBI:15377"/>
        <dbReference type="ChEBI" id="CHEBI:15378"/>
        <dbReference type="ChEBI" id="CHEBI:30616"/>
        <dbReference type="ChEBI" id="CHEBI:43474"/>
        <dbReference type="ChEBI" id="CHEBI:456216"/>
    </reaction>
</comment>
<keyword evidence="3 7" id="KW-0699">rRNA-binding</keyword>
<dbReference type="InterPro" id="IPR003593">
    <property type="entry name" value="AAA+_ATPase"/>
</dbReference>
<evidence type="ECO:0000259" key="8">
    <source>
        <dbReference type="PROSITE" id="PS50893"/>
    </source>
</evidence>
<dbReference type="Proteomes" id="UP001285521">
    <property type="component" value="Unassembled WGS sequence"/>
</dbReference>
<dbReference type="NCBIfam" id="TIGR03719">
    <property type="entry name" value="ABC_ABC_ChvD"/>
    <property type="match status" value="1"/>
</dbReference>
<dbReference type="PANTHER" id="PTHR43858:SF1">
    <property type="entry name" value="ABC TRANSPORTER-RELATED PROTEIN"/>
    <property type="match status" value="1"/>
</dbReference>
<comment type="subunit">
    <text evidence="7">Monomer. Probably contacts ribosomal proteins L1, L5, L33 and S7, the 16S and 23S rRNA and the P-site containing tRNA(fMet).</text>
</comment>
<dbReference type="PROSITE" id="PS50893">
    <property type="entry name" value="ABC_TRANSPORTER_2"/>
    <property type="match status" value="2"/>
</dbReference>
<proteinExistence type="inferred from homology"/>
<dbReference type="Pfam" id="PF00005">
    <property type="entry name" value="ABC_tran"/>
    <property type="match status" value="2"/>
</dbReference>
<name>A0ABU4T491_9PSEU</name>
<feature type="domain" description="ABC transporter" evidence="8">
    <location>
        <begin position="322"/>
        <end position="539"/>
    </location>
</feature>
<evidence type="ECO:0000256" key="3">
    <source>
        <dbReference type="ARBA" id="ARBA00022730"/>
    </source>
</evidence>
<keyword evidence="6 7" id="KW-0810">Translation regulation</keyword>
<dbReference type="InterPro" id="IPR027417">
    <property type="entry name" value="P-loop_NTPase"/>
</dbReference>
<dbReference type="InterPro" id="IPR032781">
    <property type="entry name" value="ABC_tran_Xtn"/>
</dbReference>
<evidence type="ECO:0000313" key="10">
    <source>
        <dbReference type="Proteomes" id="UP001285521"/>
    </source>
</evidence>
<keyword evidence="7" id="KW-0648">Protein biosynthesis</keyword>
<dbReference type="InterPro" id="IPR017871">
    <property type="entry name" value="ABC_transporter-like_CS"/>
</dbReference>
<evidence type="ECO:0000256" key="6">
    <source>
        <dbReference type="ARBA" id="ARBA00022845"/>
    </source>
</evidence>
<keyword evidence="4 7" id="KW-0547">Nucleotide-binding</keyword>
<keyword evidence="7" id="KW-0677">Repeat</keyword>
<dbReference type="InterPro" id="IPR003439">
    <property type="entry name" value="ABC_transporter-like_ATP-bd"/>
</dbReference>
<keyword evidence="10" id="KW-1185">Reference proteome</keyword>
<organism evidence="9 10">
    <name type="scientific">Lentzea miocenica</name>
    <dbReference type="NCBI Taxonomy" id="3095431"/>
    <lineage>
        <taxon>Bacteria</taxon>
        <taxon>Bacillati</taxon>
        <taxon>Actinomycetota</taxon>
        <taxon>Actinomycetes</taxon>
        <taxon>Pseudonocardiales</taxon>
        <taxon>Pseudonocardiaceae</taxon>
        <taxon>Lentzea</taxon>
    </lineage>
</organism>
<dbReference type="InterPro" id="IPR022374">
    <property type="entry name" value="EttA"/>
</dbReference>
<evidence type="ECO:0000256" key="2">
    <source>
        <dbReference type="ARBA" id="ARBA00022555"/>
    </source>
</evidence>
<dbReference type="CDD" id="cd03221">
    <property type="entry name" value="ABCF_EF-3"/>
    <property type="match status" value="2"/>
</dbReference>
<evidence type="ECO:0000256" key="1">
    <source>
        <dbReference type="ARBA" id="ARBA00005868"/>
    </source>
</evidence>
<comment type="domain">
    <text evidence="7">The arm domain is inserted in the first ABC transporter domain. Probably contacts ribosomal protein L1.</text>
</comment>
<evidence type="ECO:0000256" key="5">
    <source>
        <dbReference type="ARBA" id="ARBA00022840"/>
    </source>
</evidence>
<feature type="binding site" evidence="7">
    <location>
        <begin position="354"/>
        <end position="361"/>
    </location>
    <ligand>
        <name>ATP</name>
        <dbReference type="ChEBI" id="CHEBI:30616"/>
        <label>2</label>
    </ligand>
</feature>
<keyword evidence="7" id="KW-0378">Hydrolase</keyword>
<comment type="similarity">
    <text evidence="1 7">Belongs to the ABC transporter superfamily. ABCF family. Translational throttle EttA subfamily.</text>
</comment>
<dbReference type="RefSeq" id="WP_319968020.1">
    <property type="nucleotide sequence ID" value="NZ_JAXAVW010000018.1"/>
</dbReference>
<evidence type="ECO:0000313" key="9">
    <source>
        <dbReference type="EMBL" id="MDX8032988.1"/>
    </source>
</evidence>
<dbReference type="EC" id="3.6.1.-" evidence="7"/>
<evidence type="ECO:0000256" key="7">
    <source>
        <dbReference type="HAMAP-Rule" id="MF_00847"/>
    </source>
</evidence>
<sequence>MAEFIYTMKKVRKAHGDKVILDDVTIMFYPGAKIGVVGPNGAGKSSVLKIMAGLDTPGNGEAYLAPGYTVGILQQEPPLNEEKTVLGNVQEGLGEIKVKLDRFNEIAELMATDYSDELMEEMGKLQEELDHANAWDIDSQLDQAMDALRCPPPDADVTKLSGGERRRVALCKLLLSKPDLLLLDEPTNHLDAESVLWLEQHLAQYTGAVLAVTHDRYFLDNLAEWILEIDRGKTHPYEGNYSTYLEKKAERLAISGKKDQKLQKRLKDELEWVRSGAKARQAKSKARLDRYEEMAAEAEKTRKLDFEEIQIPPGPRLGNVVVEADKLKKGFGDRVLIDNLSFTLPRNGIVGVIGPNGVGKTTLFKTIVGLEEPDAGNVKVGETVLLSYVDQNRGGIDPKKNVWEVVSGGLDYIHVGNVEMPSRAYVSAFGFKGPDQQKPAGVLSGGERNRLNLALTLKLGGNLILLDEPTNDLDVETLGSLENALEQFPGCAVVISHDRWFLDRVATHILAWEGTDEDPSKWYWFEGNFEGYEKNKLERLGADAARPHRVTYRKLTRD</sequence>
<keyword evidence="7" id="KW-0963">Cytoplasm</keyword>
<gene>
    <name evidence="7 9" type="primary">ettA</name>
    <name evidence="9" type="ORF">SK803_22450</name>
</gene>
<dbReference type="NCBIfam" id="NF008775">
    <property type="entry name" value="PRK11819.1"/>
    <property type="match status" value="1"/>
</dbReference>
<comment type="caution">
    <text evidence="7">Lacks conserved residue(s) required for the propagation of feature annotation.</text>
</comment>
<dbReference type="PANTHER" id="PTHR43858">
    <property type="entry name" value="ENERGY-DEPENDENT TRANSLATIONAL THROTTLE PROTEIN ETTA"/>
    <property type="match status" value="1"/>
</dbReference>
<keyword evidence="7" id="KW-0694">RNA-binding</keyword>
<reference evidence="9 10" key="1">
    <citation type="submission" date="2023-11" db="EMBL/GenBank/DDBJ databases">
        <title>Lentzea sokolovensis, sp. nov., Lentzea kristufkii, sp. nov., and Lentzea miocenensis, sp. nov., rare actinobacteria from Sokolov Coal Basin, Miocene lacustrine sediment, Czech Republic.</title>
        <authorList>
            <person name="Lara A."/>
            <person name="Kotroba L."/>
            <person name="Nouioui I."/>
            <person name="Neumann-Schaal M."/>
            <person name="Mast Y."/>
            <person name="Chronakova A."/>
        </authorList>
    </citation>
    <scope>NUCLEOTIDE SEQUENCE [LARGE SCALE GENOMIC DNA]</scope>
    <source>
        <strain evidence="9 10">BCCO 10_0856</strain>
    </source>
</reference>
<protein>
    <recommendedName>
        <fullName evidence="7">Energy-dependent translational throttle protein EttA</fullName>
        <ecNumber evidence="7">3.6.1.-</ecNumber>
    </recommendedName>
    <alternativeName>
        <fullName evidence="7">Translational regulatory factor EttA</fullName>
    </alternativeName>
</protein>
<accession>A0ABU4T491</accession>
<dbReference type="EMBL" id="JAXAVW010000018">
    <property type="protein sequence ID" value="MDX8032988.1"/>
    <property type="molecule type" value="Genomic_DNA"/>
</dbReference>
<dbReference type="HAMAP" id="MF_00847">
    <property type="entry name" value="EttA"/>
    <property type="match status" value="1"/>
</dbReference>